<evidence type="ECO:0000256" key="1">
    <source>
        <dbReference type="SAM" id="MobiDB-lite"/>
    </source>
</evidence>
<name>A0ABU0NFV6_STRRH</name>
<reference evidence="2 3" key="1">
    <citation type="submission" date="2023-07" db="EMBL/GenBank/DDBJ databases">
        <title>Comparative genomics of wheat-associated soil bacteria to identify genetic determinants of phenazine resistance.</title>
        <authorList>
            <person name="Mouncey N."/>
        </authorList>
    </citation>
    <scope>NUCLEOTIDE SEQUENCE [LARGE SCALE GENOMIC DNA]</scope>
    <source>
        <strain evidence="2 3">B2I6</strain>
    </source>
</reference>
<gene>
    <name evidence="2" type="ORF">QF030_000157</name>
</gene>
<feature type="region of interest" description="Disordered" evidence="1">
    <location>
        <begin position="1"/>
        <end position="23"/>
    </location>
</feature>
<accession>A0ABU0NFV6</accession>
<dbReference type="RefSeq" id="WP_307160689.1">
    <property type="nucleotide sequence ID" value="NZ_JAUSWV010000001.1"/>
</dbReference>
<keyword evidence="3" id="KW-1185">Reference proteome</keyword>
<comment type="caution">
    <text evidence="2">The sequence shown here is derived from an EMBL/GenBank/DDBJ whole genome shotgun (WGS) entry which is preliminary data.</text>
</comment>
<organism evidence="2 3">
    <name type="scientific">Streptomyces rishiriensis</name>
    <dbReference type="NCBI Taxonomy" id="68264"/>
    <lineage>
        <taxon>Bacteria</taxon>
        <taxon>Bacillati</taxon>
        <taxon>Actinomycetota</taxon>
        <taxon>Actinomycetes</taxon>
        <taxon>Kitasatosporales</taxon>
        <taxon>Streptomycetaceae</taxon>
        <taxon>Streptomyces</taxon>
    </lineage>
</organism>
<dbReference type="Proteomes" id="UP001230654">
    <property type="component" value="Unassembled WGS sequence"/>
</dbReference>
<sequence length="100" mass="10553">MTTNDASPYGRWTDAEGAQGQGQPADDLALALALYGLNERSSGGTVRPTAALITVSRPDGRTLGTFRADTEDAEILAARILQHSDDRYGPLHASALEALL</sequence>
<proteinExistence type="predicted"/>
<evidence type="ECO:0000313" key="3">
    <source>
        <dbReference type="Proteomes" id="UP001230654"/>
    </source>
</evidence>
<dbReference type="EMBL" id="JAUSWV010000001">
    <property type="protein sequence ID" value="MDQ0577979.1"/>
    <property type="molecule type" value="Genomic_DNA"/>
</dbReference>
<protein>
    <submittedName>
        <fullName evidence="2">Uncharacterized protein</fullName>
    </submittedName>
</protein>
<evidence type="ECO:0000313" key="2">
    <source>
        <dbReference type="EMBL" id="MDQ0577979.1"/>
    </source>
</evidence>